<evidence type="ECO:0000313" key="2">
    <source>
        <dbReference type="Proteomes" id="UP000308600"/>
    </source>
</evidence>
<gene>
    <name evidence="1" type="ORF">BDN72DRAFT_917133</name>
</gene>
<accession>A0ACD3AM48</accession>
<sequence>MTSQPTPSTLLDGLPTLLEDIFSFSALPPSYPAGEQKERRLPGTTPFTFYDQHTIKSQSLKHVALLPSIKDDILRVVDDRLAELRRLGEGPLPLTDATRAKCSNRLKHRIYYFSPSPQAVASQCAQSIASTCLDLVSSWVIHPRAPKYYQTLWFDHEAKGEVPRQSFDDPMEHFSIRFIRPDKVHPDVLSSIDGDIRDALQDWFPRDLFTFLFLPLAPHTEALLRDMDRLATFTAIPPPGPTTQGCPVHSDSTPTTCDAEEPPWCLPSLRGRDEIAPARQPFTEKHPHGISPGLPSDLDPFEFAAMKNATAEGILHHVWNLSLSHDTTIIVINIGQHERICIRHRATRTLYLSDIIETTKPGYGKVHLGLQIAAVLDALDRHRQQRKLQPIPIPKSLRKRPREELEPTSGLRRSVRHRMDVISKVNTSSSKMSRSDKQVLWTEINQRPIALLRFCDGQLQSSVPSCCIRRGGPLSPFIAEPAAHDTPEWKSSYQPRECLSLVLTSAYGHVGATGKVFKARLEVTLANGRKLSQDVVAKLTTHEEARKRMRHEYRVYQRLWEHNVKRIPEIYGLFQDHDDLVDILVMERARFSFRQREPWRQGNMDFLKELTPSDKNACIAIVKAMHKAGVVHRDLRPENLVIAQDGKPMIIDFDQASLNPSDYNKESEMESFQCFMDGKTLEEHLYG</sequence>
<proteinExistence type="predicted"/>
<organism evidence="1 2">
    <name type="scientific">Pluteus cervinus</name>
    <dbReference type="NCBI Taxonomy" id="181527"/>
    <lineage>
        <taxon>Eukaryota</taxon>
        <taxon>Fungi</taxon>
        <taxon>Dikarya</taxon>
        <taxon>Basidiomycota</taxon>
        <taxon>Agaricomycotina</taxon>
        <taxon>Agaricomycetes</taxon>
        <taxon>Agaricomycetidae</taxon>
        <taxon>Agaricales</taxon>
        <taxon>Pluteineae</taxon>
        <taxon>Pluteaceae</taxon>
        <taxon>Pluteus</taxon>
    </lineage>
</organism>
<keyword evidence="2" id="KW-1185">Reference proteome</keyword>
<evidence type="ECO:0000313" key="1">
    <source>
        <dbReference type="EMBL" id="TFK66616.1"/>
    </source>
</evidence>
<name>A0ACD3AM48_9AGAR</name>
<protein>
    <submittedName>
        <fullName evidence="1">Uncharacterized protein</fullName>
    </submittedName>
</protein>
<dbReference type="Proteomes" id="UP000308600">
    <property type="component" value="Unassembled WGS sequence"/>
</dbReference>
<reference evidence="1 2" key="1">
    <citation type="journal article" date="2019" name="Nat. Ecol. Evol.">
        <title>Megaphylogeny resolves global patterns of mushroom evolution.</title>
        <authorList>
            <person name="Varga T."/>
            <person name="Krizsan K."/>
            <person name="Foldi C."/>
            <person name="Dima B."/>
            <person name="Sanchez-Garcia M."/>
            <person name="Sanchez-Ramirez S."/>
            <person name="Szollosi G.J."/>
            <person name="Szarkandi J.G."/>
            <person name="Papp V."/>
            <person name="Albert L."/>
            <person name="Andreopoulos W."/>
            <person name="Angelini C."/>
            <person name="Antonin V."/>
            <person name="Barry K.W."/>
            <person name="Bougher N.L."/>
            <person name="Buchanan P."/>
            <person name="Buyck B."/>
            <person name="Bense V."/>
            <person name="Catcheside P."/>
            <person name="Chovatia M."/>
            <person name="Cooper J."/>
            <person name="Damon W."/>
            <person name="Desjardin D."/>
            <person name="Finy P."/>
            <person name="Geml J."/>
            <person name="Haridas S."/>
            <person name="Hughes K."/>
            <person name="Justo A."/>
            <person name="Karasinski D."/>
            <person name="Kautmanova I."/>
            <person name="Kiss B."/>
            <person name="Kocsube S."/>
            <person name="Kotiranta H."/>
            <person name="LaButti K.M."/>
            <person name="Lechner B.E."/>
            <person name="Liimatainen K."/>
            <person name="Lipzen A."/>
            <person name="Lukacs Z."/>
            <person name="Mihaltcheva S."/>
            <person name="Morgado L.N."/>
            <person name="Niskanen T."/>
            <person name="Noordeloos M.E."/>
            <person name="Ohm R.A."/>
            <person name="Ortiz-Santana B."/>
            <person name="Ovrebo C."/>
            <person name="Racz N."/>
            <person name="Riley R."/>
            <person name="Savchenko A."/>
            <person name="Shiryaev A."/>
            <person name="Soop K."/>
            <person name="Spirin V."/>
            <person name="Szebenyi C."/>
            <person name="Tomsovsky M."/>
            <person name="Tulloss R.E."/>
            <person name="Uehling J."/>
            <person name="Grigoriev I.V."/>
            <person name="Vagvolgyi C."/>
            <person name="Papp T."/>
            <person name="Martin F.M."/>
            <person name="Miettinen O."/>
            <person name="Hibbett D.S."/>
            <person name="Nagy L.G."/>
        </authorList>
    </citation>
    <scope>NUCLEOTIDE SEQUENCE [LARGE SCALE GENOMIC DNA]</scope>
    <source>
        <strain evidence="1 2">NL-1719</strain>
    </source>
</reference>
<dbReference type="EMBL" id="ML208399">
    <property type="protein sequence ID" value="TFK66616.1"/>
    <property type="molecule type" value="Genomic_DNA"/>
</dbReference>